<dbReference type="EC" id="3.6.3.-" evidence="5"/>
<reference evidence="5" key="1">
    <citation type="submission" date="2019-08" db="EMBL/GenBank/DDBJ databases">
        <authorList>
            <person name="Kucharzyk K."/>
            <person name="Murdoch R.W."/>
            <person name="Higgins S."/>
            <person name="Loffler F."/>
        </authorList>
    </citation>
    <scope>NUCLEOTIDE SEQUENCE</scope>
</reference>
<dbReference type="PROSITE" id="PS50893">
    <property type="entry name" value="ABC_TRANSPORTER_2"/>
    <property type="match status" value="1"/>
</dbReference>
<feature type="domain" description="ABC transporter" evidence="4">
    <location>
        <begin position="3"/>
        <end position="225"/>
    </location>
</feature>
<keyword evidence="2" id="KW-0547">Nucleotide-binding</keyword>
<dbReference type="InterPro" id="IPR050166">
    <property type="entry name" value="ABC_transporter_ATP-bind"/>
</dbReference>
<keyword evidence="5" id="KW-0378">Hydrolase</keyword>
<dbReference type="InterPro" id="IPR027417">
    <property type="entry name" value="P-loop_NTPase"/>
</dbReference>
<evidence type="ECO:0000256" key="1">
    <source>
        <dbReference type="ARBA" id="ARBA00022448"/>
    </source>
</evidence>
<keyword evidence="3 5" id="KW-0067">ATP-binding</keyword>
<dbReference type="PROSITE" id="PS51257">
    <property type="entry name" value="PROKAR_LIPOPROTEIN"/>
    <property type="match status" value="1"/>
</dbReference>
<accession>A0A644YIN6</accession>
<dbReference type="GO" id="GO:0005524">
    <property type="term" value="F:ATP binding"/>
    <property type="evidence" value="ECO:0007669"/>
    <property type="project" value="UniProtKB-KW"/>
</dbReference>
<name>A0A644YIN6_9ZZZZ</name>
<dbReference type="Gene3D" id="3.40.50.300">
    <property type="entry name" value="P-loop containing nucleotide triphosphate hydrolases"/>
    <property type="match status" value="1"/>
</dbReference>
<dbReference type="GO" id="GO:0016887">
    <property type="term" value="F:ATP hydrolysis activity"/>
    <property type="evidence" value="ECO:0007669"/>
    <property type="project" value="InterPro"/>
</dbReference>
<dbReference type="EMBL" id="VSSQ01005200">
    <property type="protein sequence ID" value="MPM28240.1"/>
    <property type="molecule type" value="Genomic_DNA"/>
</dbReference>
<evidence type="ECO:0000313" key="5">
    <source>
        <dbReference type="EMBL" id="MPM28240.1"/>
    </source>
</evidence>
<comment type="caution">
    <text evidence="5">The sequence shown here is derived from an EMBL/GenBank/DDBJ whole genome shotgun (WGS) entry which is preliminary data.</text>
</comment>
<dbReference type="PANTHER" id="PTHR42788:SF19">
    <property type="entry name" value="ALIPHATIC SULFONATES IMPORT ATP-BINDING PROTEIN SSUB 2"/>
    <property type="match status" value="1"/>
</dbReference>
<proteinExistence type="predicted"/>
<gene>
    <name evidence="5" type="primary">ssuB_23</name>
    <name evidence="5" type="ORF">SDC9_74759</name>
</gene>
<dbReference type="Pfam" id="PF00005">
    <property type="entry name" value="ABC_tran"/>
    <property type="match status" value="1"/>
</dbReference>
<dbReference type="InterPro" id="IPR003593">
    <property type="entry name" value="AAA+_ATPase"/>
</dbReference>
<keyword evidence="1" id="KW-0813">Transport</keyword>
<evidence type="ECO:0000256" key="3">
    <source>
        <dbReference type="ARBA" id="ARBA00022840"/>
    </source>
</evidence>
<evidence type="ECO:0000256" key="2">
    <source>
        <dbReference type="ARBA" id="ARBA00022741"/>
    </source>
</evidence>
<dbReference type="PANTHER" id="PTHR42788">
    <property type="entry name" value="TAURINE IMPORT ATP-BINDING PROTEIN-RELATED"/>
    <property type="match status" value="1"/>
</dbReference>
<dbReference type="InterPro" id="IPR003439">
    <property type="entry name" value="ABC_transporter-like_ATP-bd"/>
</dbReference>
<evidence type="ECO:0000259" key="4">
    <source>
        <dbReference type="PROSITE" id="PS50893"/>
    </source>
</evidence>
<dbReference type="SUPFAM" id="SSF52540">
    <property type="entry name" value="P-loop containing nucleoside triphosphate hydrolases"/>
    <property type="match status" value="1"/>
</dbReference>
<dbReference type="SMART" id="SM00382">
    <property type="entry name" value="AAA"/>
    <property type="match status" value="1"/>
</dbReference>
<organism evidence="5">
    <name type="scientific">bioreactor metagenome</name>
    <dbReference type="NCBI Taxonomy" id="1076179"/>
    <lineage>
        <taxon>unclassified sequences</taxon>
        <taxon>metagenomes</taxon>
        <taxon>ecological metagenomes</taxon>
    </lineage>
</organism>
<sequence length="234" mass="25575">MPIKIEALTKIYSTAEAKVTALAPMTLSCADYSFTTIVGKSGCGKTTLLRLLAGLEDPTAGTVSFSTKKPEIGFVFQEPRLMPWLTVAENISFATCKGGMSKEKLPQLLDILGLSAFAGSYPSELSGGMAQRTALGRTLFQNPDIILMDEPFGALDYFTRKGLQETLLDLFRLERKIIIFVTHDVEEAILLGERVLIMQKGSITDDIPVKLTYPRDPAASEVLALRRQILAGLE</sequence>
<protein>
    <submittedName>
        <fullName evidence="5">Aliphatic sulfonates import ATP-binding protein SsuB</fullName>
        <ecNumber evidence="5">3.6.3.-</ecNumber>
    </submittedName>
</protein>
<dbReference type="AlphaFoldDB" id="A0A644YIN6"/>